<name>Q2R8M9_ORYSJ</name>
<dbReference type="AlphaFoldDB" id="Q2R8M9"/>
<evidence type="ECO:0000313" key="2">
    <source>
        <dbReference type="Proteomes" id="UP000000763"/>
    </source>
</evidence>
<proteinExistence type="predicted"/>
<gene>
    <name evidence="1" type="ordered locus">LOC_Os11g11630</name>
</gene>
<dbReference type="Proteomes" id="UP000000763">
    <property type="component" value="Chromosome 11"/>
</dbReference>
<reference evidence="2" key="2">
    <citation type="journal article" date="2008" name="Nucleic Acids Res.">
        <title>The rice annotation project database (RAP-DB): 2008 update.</title>
        <authorList>
            <consortium name="The rice annotation project (RAP)"/>
        </authorList>
    </citation>
    <scope>GENOME REANNOTATION</scope>
    <source>
        <strain evidence="2">cv. Nipponbare</strain>
    </source>
</reference>
<reference evidence="2" key="1">
    <citation type="journal article" date="2005" name="Nature">
        <title>The map-based sequence of the rice genome.</title>
        <authorList>
            <consortium name="International rice genome sequencing project (IRGSP)"/>
            <person name="Matsumoto T."/>
            <person name="Wu J."/>
            <person name="Kanamori H."/>
            <person name="Katayose Y."/>
            <person name="Fujisawa M."/>
            <person name="Namiki N."/>
            <person name="Mizuno H."/>
            <person name="Yamamoto K."/>
            <person name="Antonio B.A."/>
            <person name="Baba T."/>
            <person name="Sakata K."/>
            <person name="Nagamura Y."/>
            <person name="Aoki H."/>
            <person name="Arikawa K."/>
            <person name="Arita K."/>
            <person name="Bito T."/>
            <person name="Chiden Y."/>
            <person name="Fujitsuka N."/>
            <person name="Fukunaka R."/>
            <person name="Hamada M."/>
            <person name="Harada C."/>
            <person name="Hayashi A."/>
            <person name="Hijishita S."/>
            <person name="Honda M."/>
            <person name="Hosokawa S."/>
            <person name="Ichikawa Y."/>
            <person name="Idonuma A."/>
            <person name="Iijima M."/>
            <person name="Ikeda M."/>
            <person name="Ikeno M."/>
            <person name="Ito K."/>
            <person name="Ito S."/>
            <person name="Ito T."/>
            <person name="Ito Y."/>
            <person name="Ito Y."/>
            <person name="Iwabuchi A."/>
            <person name="Kamiya K."/>
            <person name="Karasawa W."/>
            <person name="Kurita K."/>
            <person name="Katagiri S."/>
            <person name="Kikuta A."/>
            <person name="Kobayashi H."/>
            <person name="Kobayashi N."/>
            <person name="Machita K."/>
            <person name="Maehara T."/>
            <person name="Masukawa M."/>
            <person name="Mizubayashi T."/>
            <person name="Mukai Y."/>
            <person name="Nagasaki H."/>
            <person name="Nagata Y."/>
            <person name="Naito S."/>
            <person name="Nakashima M."/>
            <person name="Nakama Y."/>
            <person name="Nakamichi Y."/>
            <person name="Nakamura M."/>
            <person name="Meguro A."/>
            <person name="Negishi M."/>
            <person name="Ohta I."/>
            <person name="Ohta T."/>
            <person name="Okamoto M."/>
            <person name="Ono N."/>
            <person name="Saji S."/>
            <person name="Sakaguchi M."/>
            <person name="Sakai K."/>
            <person name="Shibata M."/>
            <person name="Shimokawa T."/>
            <person name="Song J."/>
            <person name="Takazaki Y."/>
            <person name="Terasawa K."/>
            <person name="Tsugane M."/>
            <person name="Tsuji K."/>
            <person name="Ueda S."/>
            <person name="Waki K."/>
            <person name="Yamagata H."/>
            <person name="Yamamoto M."/>
            <person name="Yamamoto S."/>
            <person name="Yamane H."/>
            <person name="Yoshiki S."/>
            <person name="Yoshihara R."/>
            <person name="Yukawa K."/>
            <person name="Zhong H."/>
            <person name="Yano M."/>
            <person name="Yuan Q."/>
            <person name="Ouyang S."/>
            <person name="Liu J."/>
            <person name="Jones K.M."/>
            <person name="Gansberger K."/>
            <person name="Moffat K."/>
            <person name="Hill J."/>
            <person name="Bera J."/>
            <person name="Fadrosh D."/>
            <person name="Jin S."/>
            <person name="Johri S."/>
            <person name="Kim M."/>
            <person name="Overton L."/>
            <person name="Reardon M."/>
            <person name="Tsitrin T."/>
            <person name="Vuong H."/>
            <person name="Weaver B."/>
            <person name="Ciecko A."/>
            <person name="Tallon L."/>
            <person name="Jackson J."/>
            <person name="Pai G."/>
            <person name="Aken S.V."/>
            <person name="Utterback T."/>
            <person name="Reidmuller S."/>
            <person name="Feldblyum T."/>
            <person name="Hsiao J."/>
            <person name="Zismann V."/>
            <person name="Iobst S."/>
            <person name="de Vazeille A.R."/>
            <person name="Buell C.R."/>
            <person name="Ying K."/>
            <person name="Li Y."/>
            <person name="Lu T."/>
            <person name="Huang Y."/>
            <person name="Zhao Q."/>
            <person name="Feng Q."/>
            <person name="Zhang L."/>
            <person name="Zhu J."/>
            <person name="Weng Q."/>
            <person name="Mu J."/>
            <person name="Lu Y."/>
            <person name="Fan D."/>
            <person name="Liu Y."/>
            <person name="Guan J."/>
            <person name="Zhang Y."/>
            <person name="Yu S."/>
            <person name="Liu X."/>
            <person name="Zhang Y."/>
            <person name="Hong G."/>
            <person name="Han B."/>
            <person name="Choisne N."/>
            <person name="Demange N."/>
            <person name="Orjeda G."/>
            <person name="Samain S."/>
            <person name="Cattolico L."/>
            <person name="Pelletier E."/>
            <person name="Couloux A."/>
            <person name="Segurens B."/>
            <person name="Wincker P."/>
            <person name="D'Hont A."/>
            <person name="Scarpelli C."/>
            <person name="Weissenbach J."/>
            <person name="Salanoubat M."/>
            <person name="Quetier F."/>
            <person name="Yu Y."/>
            <person name="Kim H.R."/>
            <person name="Rambo T."/>
            <person name="Currie J."/>
            <person name="Collura K."/>
            <person name="Luo M."/>
            <person name="Yang T."/>
            <person name="Ammiraju J.S.S."/>
            <person name="Engler F."/>
            <person name="Soderlund C."/>
            <person name="Wing R.A."/>
            <person name="Palmer L.E."/>
            <person name="de la Bastide M."/>
            <person name="Spiegel L."/>
            <person name="Nascimento L."/>
            <person name="Zutavern T."/>
            <person name="O'Shaughnessy A."/>
            <person name="Dike S."/>
            <person name="Dedhia N."/>
            <person name="Preston R."/>
            <person name="Balija V."/>
            <person name="McCombie W.R."/>
            <person name="Chow T."/>
            <person name="Chen H."/>
            <person name="Chung M."/>
            <person name="Chen C."/>
            <person name="Shaw J."/>
            <person name="Wu H."/>
            <person name="Hsiao K."/>
            <person name="Chao Y."/>
            <person name="Chu M."/>
            <person name="Cheng C."/>
            <person name="Hour A."/>
            <person name="Lee P."/>
            <person name="Lin S."/>
            <person name="Lin Y."/>
            <person name="Liou J."/>
            <person name="Liu S."/>
            <person name="Hsing Y."/>
            <person name="Raghuvanshi S."/>
            <person name="Mohanty A."/>
            <person name="Bharti A.K."/>
            <person name="Gaur A."/>
            <person name="Gupta V."/>
            <person name="Kumar D."/>
            <person name="Ravi V."/>
            <person name="Vij S."/>
            <person name="Kapur A."/>
            <person name="Khurana P."/>
            <person name="Khurana P."/>
            <person name="Khurana J.P."/>
            <person name="Tyagi A.K."/>
            <person name="Gaikwad K."/>
            <person name="Singh A."/>
            <person name="Dalal V."/>
            <person name="Srivastava S."/>
            <person name="Dixit A."/>
            <person name="Pal A.K."/>
            <person name="Ghazi I.A."/>
            <person name="Yadav M."/>
            <person name="Pandit A."/>
            <person name="Bhargava A."/>
            <person name="Sureshbabu K."/>
            <person name="Batra K."/>
            <person name="Sharma T.R."/>
            <person name="Mohapatra T."/>
            <person name="Singh N.K."/>
            <person name="Messing J."/>
            <person name="Nelson A.B."/>
            <person name="Fuks G."/>
            <person name="Kavchok S."/>
            <person name="Keizer G."/>
            <person name="Linton E."/>
            <person name="Llaca V."/>
            <person name="Song R."/>
            <person name="Tanyolac B."/>
            <person name="Young S."/>
            <person name="Ho-Il K."/>
            <person name="Hahn J.H."/>
            <person name="Sangsakoo G."/>
            <person name="Vanavichit A."/>
            <person name="de Mattos Luiz.A.T."/>
            <person name="Zimmer P.D."/>
            <person name="Malone G."/>
            <person name="Dellagostin O."/>
            <person name="de Oliveira A.C."/>
            <person name="Bevan M."/>
            <person name="Bancroft I."/>
            <person name="Minx P."/>
            <person name="Cordum H."/>
            <person name="Wilson R."/>
            <person name="Cheng Z."/>
            <person name="Jin W."/>
            <person name="Jiang J."/>
            <person name="Leong S.A."/>
            <person name="Iwama H."/>
            <person name="Gojobori T."/>
            <person name="Itoh T."/>
            <person name="Niimura Y."/>
            <person name="Fujii Y."/>
            <person name="Habara T."/>
            <person name="Sakai H."/>
            <person name="Sato Y."/>
            <person name="Wilson G."/>
            <person name="Kumar K."/>
            <person name="McCouch S."/>
            <person name="Juretic N."/>
            <person name="Hoen D."/>
            <person name="Wright S."/>
            <person name="Bruskiewich R."/>
            <person name="Bureau T."/>
            <person name="Miyao A."/>
            <person name="Hirochika H."/>
            <person name="Nishikawa T."/>
            <person name="Kadowaki K."/>
            <person name="Sugiura M."/>
            <person name="Burr B."/>
            <person name="Sasaki T."/>
        </authorList>
    </citation>
    <scope>NUCLEOTIDE SEQUENCE [LARGE SCALE GENOMIC DNA]</scope>
    <source>
        <strain evidence="2">cv. Nipponbare</strain>
    </source>
</reference>
<sequence>MAAGRSSQISQRGHHVHEKVLNNIPILESYVQRVLTMKVNLSQIYSITMCHIGF</sequence>
<protein>
    <submittedName>
        <fullName evidence="1">Uncharacterized protein</fullName>
    </submittedName>
</protein>
<organism evidence="1 2">
    <name type="scientific">Oryza sativa subsp. japonica</name>
    <name type="common">Rice</name>
    <dbReference type="NCBI Taxonomy" id="39947"/>
    <lineage>
        <taxon>Eukaryota</taxon>
        <taxon>Viridiplantae</taxon>
        <taxon>Streptophyta</taxon>
        <taxon>Embryophyta</taxon>
        <taxon>Tracheophyta</taxon>
        <taxon>Spermatophyta</taxon>
        <taxon>Magnoliopsida</taxon>
        <taxon>Liliopsida</taxon>
        <taxon>Poales</taxon>
        <taxon>Poaceae</taxon>
        <taxon>BOP clade</taxon>
        <taxon>Oryzoideae</taxon>
        <taxon>Oryzeae</taxon>
        <taxon>Oryzinae</taxon>
        <taxon>Oryza</taxon>
        <taxon>Oryza sativa</taxon>
    </lineage>
</organism>
<accession>Q2R8M9</accession>
<dbReference type="EMBL" id="AC133005">
    <property type="protein sequence ID" value="AAX95856.1"/>
    <property type="molecule type" value="Genomic_DNA"/>
</dbReference>
<evidence type="ECO:0000313" key="1">
    <source>
        <dbReference type="EMBL" id="AAX95856.1"/>
    </source>
</evidence>